<dbReference type="Pfam" id="PF01822">
    <property type="entry name" value="WSC"/>
    <property type="match status" value="1"/>
</dbReference>
<evidence type="ECO:0000256" key="2">
    <source>
        <dbReference type="ARBA" id="ARBA00022692"/>
    </source>
</evidence>
<dbReference type="PANTHER" id="PTHR24269">
    <property type="entry name" value="KREMEN PROTEIN"/>
    <property type="match status" value="1"/>
</dbReference>
<evidence type="ECO:0000256" key="3">
    <source>
        <dbReference type="ARBA" id="ARBA00022729"/>
    </source>
</evidence>
<keyword evidence="5" id="KW-0472">Membrane</keyword>
<evidence type="ECO:0000256" key="6">
    <source>
        <dbReference type="ARBA" id="ARBA00023180"/>
    </source>
</evidence>
<gene>
    <name evidence="9" type="ORF">AC579_8802</name>
</gene>
<dbReference type="PANTHER" id="PTHR24269:SF16">
    <property type="entry name" value="PROTEIN SLG1"/>
    <property type="match status" value="1"/>
</dbReference>
<organism evidence="9 10">
    <name type="scientific">Pseudocercospora musae</name>
    <dbReference type="NCBI Taxonomy" id="113226"/>
    <lineage>
        <taxon>Eukaryota</taxon>
        <taxon>Fungi</taxon>
        <taxon>Dikarya</taxon>
        <taxon>Ascomycota</taxon>
        <taxon>Pezizomycotina</taxon>
        <taxon>Dothideomycetes</taxon>
        <taxon>Dothideomycetidae</taxon>
        <taxon>Mycosphaerellales</taxon>
        <taxon>Mycosphaerellaceae</taxon>
        <taxon>Pseudocercospora</taxon>
    </lineage>
</organism>
<reference evidence="9 10" key="1">
    <citation type="submission" date="2015-07" db="EMBL/GenBank/DDBJ databases">
        <title>Comparative genomics of the Sigatoka disease complex on banana suggests a link between parallel evolutionary changes in Pseudocercospora fijiensis and Pseudocercospora eumusae and increased virulence on the banana host.</title>
        <authorList>
            <person name="Chang T.-C."/>
            <person name="Salvucci A."/>
            <person name="Crous P.W."/>
            <person name="Stergiopoulos I."/>
        </authorList>
    </citation>
    <scope>NUCLEOTIDE SEQUENCE [LARGE SCALE GENOMIC DNA]</scope>
    <source>
        <strain evidence="9 10">CBS 116634</strain>
    </source>
</reference>
<evidence type="ECO:0000256" key="4">
    <source>
        <dbReference type="ARBA" id="ARBA00022989"/>
    </source>
</evidence>
<dbReference type="SMART" id="SM00321">
    <property type="entry name" value="WSC"/>
    <property type="match status" value="1"/>
</dbReference>
<protein>
    <recommendedName>
        <fullName evidence="8">WSC domain-containing protein</fullName>
    </recommendedName>
</protein>
<keyword evidence="6" id="KW-0325">Glycoprotein</keyword>
<feature type="domain" description="WSC" evidence="8">
    <location>
        <begin position="41"/>
        <end position="138"/>
    </location>
</feature>
<evidence type="ECO:0000313" key="9">
    <source>
        <dbReference type="EMBL" id="KXS99386.1"/>
    </source>
</evidence>
<evidence type="ECO:0000256" key="5">
    <source>
        <dbReference type="ARBA" id="ARBA00023136"/>
    </source>
</evidence>
<keyword evidence="3 7" id="KW-0732">Signal</keyword>
<name>A0A139HAC6_9PEZI</name>
<keyword evidence="4" id="KW-1133">Transmembrane helix</keyword>
<proteinExistence type="predicted"/>
<feature type="signal peptide" evidence="7">
    <location>
        <begin position="1"/>
        <end position="18"/>
    </location>
</feature>
<evidence type="ECO:0000313" key="10">
    <source>
        <dbReference type="Proteomes" id="UP000073492"/>
    </source>
</evidence>
<accession>A0A139HAC6</accession>
<dbReference type="OrthoDB" id="5985073at2759"/>
<comment type="caution">
    <text evidence="9">The sequence shown here is derived from an EMBL/GenBank/DDBJ whole genome shotgun (WGS) entry which is preliminary data.</text>
</comment>
<dbReference type="GO" id="GO:0005886">
    <property type="term" value="C:plasma membrane"/>
    <property type="evidence" value="ECO:0007669"/>
    <property type="project" value="TreeGrafter"/>
</dbReference>
<dbReference type="InterPro" id="IPR051836">
    <property type="entry name" value="Kremen_rcpt"/>
</dbReference>
<dbReference type="STRING" id="113226.A0A139HAC6"/>
<keyword evidence="10" id="KW-1185">Reference proteome</keyword>
<comment type="subcellular location">
    <subcellularLocation>
        <location evidence="1">Membrane</location>
        <topology evidence="1">Single-pass membrane protein</topology>
    </subcellularLocation>
</comment>
<dbReference type="PROSITE" id="PS51212">
    <property type="entry name" value="WSC"/>
    <property type="match status" value="1"/>
</dbReference>
<feature type="chain" id="PRO_5007296982" description="WSC domain-containing protein" evidence="7">
    <location>
        <begin position="19"/>
        <end position="170"/>
    </location>
</feature>
<evidence type="ECO:0000259" key="8">
    <source>
        <dbReference type="PROSITE" id="PS51212"/>
    </source>
</evidence>
<dbReference type="InterPro" id="IPR002889">
    <property type="entry name" value="WSC_carb-bd"/>
</dbReference>
<dbReference type="EMBL" id="LFZO01000713">
    <property type="protein sequence ID" value="KXS99386.1"/>
    <property type="molecule type" value="Genomic_DNA"/>
</dbReference>
<keyword evidence="2" id="KW-0812">Transmembrane</keyword>
<evidence type="ECO:0000256" key="7">
    <source>
        <dbReference type="SAM" id="SignalP"/>
    </source>
</evidence>
<evidence type="ECO:0000256" key="1">
    <source>
        <dbReference type="ARBA" id="ARBA00004167"/>
    </source>
</evidence>
<sequence>MMSFLFGALLLFVGSVVAQDTSIVNPTTAAASATAIPSARGYAYAGCWNETVYVANSGGVRALNNGNFSANNTMTIDSCLDYCSTQYAGLEYGRECYCSPYLSALSDKLNESRCDYACNGNASQLCGGRLSLTLYNRTSDSKEGIAWSLGGQSTFYGLASAVFMVLAAFL</sequence>
<dbReference type="Proteomes" id="UP000073492">
    <property type="component" value="Unassembled WGS sequence"/>
</dbReference>
<dbReference type="AlphaFoldDB" id="A0A139HAC6"/>